<organism evidence="3 4">
    <name type="scientific">Bacillus thuringiensis</name>
    <dbReference type="NCBI Taxonomy" id="1428"/>
    <lineage>
        <taxon>Bacteria</taxon>
        <taxon>Bacillati</taxon>
        <taxon>Bacillota</taxon>
        <taxon>Bacilli</taxon>
        <taxon>Bacillales</taxon>
        <taxon>Bacillaceae</taxon>
        <taxon>Bacillus</taxon>
        <taxon>Bacillus cereus group</taxon>
    </lineage>
</organism>
<feature type="region of interest" description="Disordered" evidence="1">
    <location>
        <begin position="231"/>
        <end position="278"/>
    </location>
</feature>
<gene>
    <name evidence="3" type="ORF">SOH20_05815</name>
</gene>
<evidence type="ECO:0000313" key="3">
    <source>
        <dbReference type="EMBL" id="MDY0850438.1"/>
    </source>
</evidence>
<feature type="compositionally biased region" description="Basic and acidic residues" evidence="1">
    <location>
        <begin position="231"/>
        <end position="240"/>
    </location>
</feature>
<feature type="transmembrane region" description="Helical" evidence="2">
    <location>
        <begin position="145"/>
        <end position="164"/>
    </location>
</feature>
<evidence type="ECO:0000256" key="2">
    <source>
        <dbReference type="SAM" id="Phobius"/>
    </source>
</evidence>
<keyword evidence="2" id="KW-1133">Transmembrane helix</keyword>
<evidence type="ECO:0008006" key="5">
    <source>
        <dbReference type="Google" id="ProtNLM"/>
    </source>
</evidence>
<evidence type="ECO:0000256" key="1">
    <source>
        <dbReference type="SAM" id="MobiDB-lite"/>
    </source>
</evidence>
<feature type="compositionally biased region" description="Basic residues" evidence="1">
    <location>
        <begin position="262"/>
        <end position="278"/>
    </location>
</feature>
<dbReference type="AlphaFoldDB" id="A0AAW9G8E5"/>
<dbReference type="RefSeq" id="WP_320480843.1">
    <property type="nucleotide sequence ID" value="NZ_JAXCMD010000001.1"/>
</dbReference>
<evidence type="ECO:0000313" key="4">
    <source>
        <dbReference type="Proteomes" id="UP001274571"/>
    </source>
</evidence>
<reference evidence="3" key="1">
    <citation type="submission" date="2023-11" db="EMBL/GenBank/DDBJ databases">
        <title>Genome Sequence of Bacillus thuringiensis stain BLB 30AF.</title>
        <authorList>
            <person name="Farhat A."/>
        </authorList>
    </citation>
    <scope>NUCLEOTIDE SEQUENCE</scope>
    <source>
        <strain evidence="3">BLB30AF</strain>
    </source>
</reference>
<feature type="transmembrane region" description="Helical" evidence="2">
    <location>
        <begin position="184"/>
        <end position="208"/>
    </location>
</feature>
<dbReference type="EMBL" id="JAXCMD010000001">
    <property type="protein sequence ID" value="MDY0850438.1"/>
    <property type="molecule type" value="Genomic_DNA"/>
</dbReference>
<keyword evidence="2" id="KW-0472">Membrane</keyword>
<protein>
    <recommendedName>
        <fullName evidence="5">MotA/TolQ/ExbB proton channel domain-containing protein</fullName>
    </recommendedName>
</protein>
<sequence length="278" mass="32424">MKKLICSTICLAIVLLLFVIFPSEIKWIFGDKGVHLLMIIMYSLVYCTFIFIIKFSWWIAKIFTGFTNRNKHKAMTIYEWTKFTRNIEKEIKQIIGDEAISGKDVVNNLDIIKGRVVTYFNKDINRMKTFKAYLKVVTEDTTATTFKTFILGMLSTGFVSLIIQNKMDKVMLFDYKLKAEVGSAFYYGVGGLFIWVVIISIITSLLIYSDRTRERLLVECIDMCIDEINSKEKEEKKEESKEEEEQGESKVEEGKLDDKEKKGRNRRRRKRKTAQTAI</sequence>
<comment type="caution">
    <text evidence="3">The sequence shown here is derived from an EMBL/GenBank/DDBJ whole genome shotgun (WGS) entry which is preliminary data.</text>
</comment>
<feature type="compositionally biased region" description="Basic and acidic residues" evidence="1">
    <location>
        <begin position="247"/>
        <end position="261"/>
    </location>
</feature>
<name>A0AAW9G8E5_BACTU</name>
<keyword evidence="2" id="KW-0812">Transmembrane</keyword>
<feature type="transmembrane region" description="Helical" evidence="2">
    <location>
        <begin position="38"/>
        <end position="60"/>
    </location>
</feature>
<accession>A0AAW9G8E5</accession>
<proteinExistence type="predicted"/>
<dbReference type="Proteomes" id="UP001274571">
    <property type="component" value="Unassembled WGS sequence"/>
</dbReference>